<feature type="domain" description="4Fe-4S ferredoxin-type" evidence="1">
    <location>
        <begin position="182"/>
        <end position="211"/>
    </location>
</feature>
<dbReference type="PROSITE" id="PS51379">
    <property type="entry name" value="4FE4S_FER_2"/>
    <property type="match status" value="2"/>
</dbReference>
<sequence>MSKVYFVPWKQNTDMVGKFKKALKNSNILDNINKGDKVAVKVHVGEYKNTSHVHPLYIKELVSMLLEKGSEPFLTDTTSYYCGNRFTAVGMIKNAFYHGFSYANIGAPFIVLDGLGNGEGFPVKVSEPLNEIYVPELFKEIDKMIVFSHCKGHALASFGGSIKNVAMGCVTKKSKLAMHKFVNFCYDETLCDGCDACTEMCDREIPKIKNGKRILSLEKREDCMHCPGCMEACTKGAVKLSELEKLQHVLPIAVEGIFKILGKENVTSINWGANIVEFCDCMPFPGSRIKDNIGIYLSKDIVAIDKAFLDDAEKNTFMFDGRPDPEIQMLQGERIGIGKLEYERIVL</sequence>
<dbReference type="InterPro" id="IPR007160">
    <property type="entry name" value="DUF362"/>
</dbReference>
<proteinExistence type="predicted"/>
<dbReference type="Pfam" id="PF04015">
    <property type="entry name" value="DUF362"/>
    <property type="match status" value="1"/>
</dbReference>
<comment type="caution">
    <text evidence="2">The sequence shown here is derived from an EMBL/GenBank/DDBJ whole genome shotgun (WGS) entry which is preliminary data.</text>
</comment>
<evidence type="ECO:0000259" key="1">
    <source>
        <dbReference type="PROSITE" id="PS51379"/>
    </source>
</evidence>
<dbReference type="Gene3D" id="3.30.70.20">
    <property type="match status" value="1"/>
</dbReference>
<accession>A0A150J4V1</accession>
<dbReference type="SUPFAM" id="SSF54862">
    <property type="entry name" value="4Fe-4S ferredoxins"/>
    <property type="match status" value="1"/>
</dbReference>
<gene>
    <name evidence="2" type="ORF">AMQ74_00802</name>
</gene>
<evidence type="ECO:0000313" key="2">
    <source>
        <dbReference type="EMBL" id="KYC52256.1"/>
    </source>
</evidence>
<protein>
    <recommendedName>
        <fullName evidence="1">4Fe-4S ferredoxin-type domain-containing protein</fullName>
    </recommendedName>
</protein>
<dbReference type="AlphaFoldDB" id="A0A150J4V1"/>
<reference evidence="2 3" key="1">
    <citation type="journal article" date="2016" name="ISME J.">
        <title>Chasing the elusive Euryarchaeota class WSA2: genomes reveal a uniquely fastidious methyl-reducing methanogen.</title>
        <authorList>
            <person name="Nobu M.K."/>
            <person name="Narihiro T."/>
            <person name="Kuroda K."/>
            <person name="Mei R."/>
            <person name="Liu W.T."/>
        </authorList>
    </citation>
    <scope>NUCLEOTIDE SEQUENCE [LARGE SCALE GENOMIC DNA]</scope>
    <source>
        <strain evidence="2">U1lsi0528_Bin089</strain>
    </source>
</reference>
<organism evidence="2 3">
    <name type="scientific">Candidatus Methanofastidiosum methylothiophilum</name>
    <dbReference type="NCBI Taxonomy" id="1705564"/>
    <lineage>
        <taxon>Archaea</taxon>
        <taxon>Methanobacteriati</taxon>
        <taxon>Methanobacteriota</taxon>
        <taxon>Stenosarchaea group</taxon>
        <taxon>Candidatus Methanofastidiosia</taxon>
        <taxon>Candidatus Methanofastidiosales</taxon>
        <taxon>Candidatus Methanofastidiosaceae</taxon>
        <taxon>Candidatus Methanofastidiosum</taxon>
    </lineage>
</organism>
<dbReference type="Proteomes" id="UP000075578">
    <property type="component" value="Unassembled WGS sequence"/>
</dbReference>
<evidence type="ECO:0000313" key="3">
    <source>
        <dbReference type="Proteomes" id="UP000075578"/>
    </source>
</evidence>
<name>A0A150J4V1_9EURY</name>
<dbReference type="InterPro" id="IPR017896">
    <property type="entry name" value="4Fe4S_Fe-S-bd"/>
</dbReference>
<dbReference type="EMBL" id="LNGD01000036">
    <property type="protein sequence ID" value="KYC52256.1"/>
    <property type="molecule type" value="Genomic_DNA"/>
</dbReference>
<feature type="domain" description="4Fe-4S ferredoxin-type" evidence="1">
    <location>
        <begin position="213"/>
        <end position="243"/>
    </location>
</feature>